<keyword evidence="15" id="KW-0460">Magnesium</keyword>
<evidence type="ECO:0000256" key="9">
    <source>
        <dbReference type="ARBA" id="ARBA00022833"/>
    </source>
</evidence>
<feature type="binding site" evidence="16">
    <location>
        <begin position="325"/>
        <end position="326"/>
    </location>
    <ligand>
        <name>NAD(+)</name>
        <dbReference type="ChEBI" id="CHEBI:57540"/>
    </ligand>
</feature>
<keyword evidence="11 16" id="KW-0057">Aromatic amino acid biosynthesis</keyword>
<dbReference type="GO" id="GO:0008652">
    <property type="term" value="P:amino acid biosynthetic process"/>
    <property type="evidence" value="ECO:0007669"/>
    <property type="project" value="UniProtKB-KW"/>
</dbReference>
<feature type="binding site" evidence="16">
    <location>
        <position position="452"/>
    </location>
    <ligand>
        <name>Zn(2+)</name>
        <dbReference type="ChEBI" id="CHEBI:29105"/>
    </ligand>
</feature>
<comment type="pathway">
    <text evidence="15">Metabolic intermediate biosynthesis; chorismate biosynthesis; chorismate from D-erythrose 4-phosphate and phosphoenolpyruvate: step 5/7.</text>
</comment>
<dbReference type="EMBL" id="VXRG01000109">
    <property type="protein sequence ID" value="MXY94399.1"/>
    <property type="molecule type" value="Genomic_DNA"/>
</dbReference>
<evidence type="ECO:0000256" key="6">
    <source>
        <dbReference type="ARBA" id="ARBA00022605"/>
    </source>
</evidence>
<protein>
    <recommendedName>
        <fullName evidence="15 16">Multifunctional fusion protein</fullName>
    </recommendedName>
    <domain>
        <recommendedName>
            <fullName evidence="15">Shikimate kinase</fullName>
            <shortName evidence="15">SK</shortName>
            <ecNumber evidence="15">2.7.1.71</ecNumber>
        </recommendedName>
    </domain>
    <domain>
        <recommendedName>
            <fullName evidence="16">3-dehydroquinate synthase</fullName>
            <shortName evidence="16">DHQS</shortName>
            <ecNumber evidence="16">4.2.3.4</ecNumber>
        </recommendedName>
    </domain>
</protein>
<feature type="binding site" evidence="15">
    <location>
        <position position="136"/>
    </location>
    <ligand>
        <name>ATP</name>
        <dbReference type="ChEBI" id="CHEBI:30616"/>
    </ligand>
</feature>
<evidence type="ECO:0000256" key="4">
    <source>
        <dbReference type="ARBA" id="ARBA00004661"/>
    </source>
</evidence>
<dbReference type="UniPathway" id="UPA00053">
    <property type="reaction ID" value="UER00085"/>
</dbReference>
<comment type="cofactor">
    <cofactor evidence="15">
        <name>Mg(2+)</name>
        <dbReference type="ChEBI" id="CHEBI:18420"/>
    </cofactor>
    <text evidence="15">Binds 1 Mg(2+) ion per subunit.</text>
</comment>
<evidence type="ECO:0000256" key="14">
    <source>
        <dbReference type="ARBA" id="ARBA00023285"/>
    </source>
</evidence>
<dbReference type="InterPro" id="IPR056179">
    <property type="entry name" value="DHQS_C"/>
</dbReference>
<dbReference type="EC" id="4.2.3.4" evidence="16"/>
<feature type="binding site" evidence="16">
    <location>
        <position position="338"/>
    </location>
    <ligand>
        <name>NAD(+)</name>
        <dbReference type="ChEBI" id="CHEBI:57540"/>
    </ligand>
</feature>
<reference evidence="19" key="1">
    <citation type="submission" date="2019-09" db="EMBL/GenBank/DDBJ databases">
        <title>Characterisation of the sponge microbiome using genome-centric metagenomics.</title>
        <authorList>
            <person name="Engelberts J.P."/>
            <person name="Robbins S.J."/>
            <person name="De Goeij J.M."/>
            <person name="Aranda M."/>
            <person name="Bell S.C."/>
            <person name="Webster N.S."/>
        </authorList>
    </citation>
    <scope>NUCLEOTIDE SEQUENCE</scope>
    <source>
        <strain evidence="19">SB0664_bin_27</strain>
    </source>
</reference>
<dbReference type="HAMAP" id="MF_00110">
    <property type="entry name" value="DHQ_synthase"/>
    <property type="match status" value="1"/>
</dbReference>
<dbReference type="Pfam" id="PF01761">
    <property type="entry name" value="DHQ_synthase"/>
    <property type="match status" value="1"/>
</dbReference>
<gene>
    <name evidence="16 19" type="primary">aroB</name>
    <name evidence="15" type="synonym">aroK</name>
    <name evidence="19" type="ORF">F4Y42_13245</name>
</gene>
<dbReference type="NCBIfam" id="TIGR01357">
    <property type="entry name" value="aroB"/>
    <property type="match status" value="1"/>
</dbReference>
<name>A0A6B0YWM2_9CHLR</name>
<dbReference type="PANTHER" id="PTHR43622:SF7">
    <property type="entry name" value="3-DEHYDROQUINATE SYNTHASE, CHLOROPLASTIC"/>
    <property type="match status" value="1"/>
</dbReference>
<evidence type="ECO:0000256" key="13">
    <source>
        <dbReference type="ARBA" id="ARBA00023268"/>
    </source>
</evidence>
<dbReference type="Gene3D" id="3.40.50.1970">
    <property type="match status" value="1"/>
</dbReference>
<accession>A0A6B0YWM2</accession>
<sequence>MENDHASAAVQPMESPVADGCNLTITGFMGTGKTTVGRIMADRLGRRLVDMDELIEAEFGKPIAQIFAQEGEELFRQAEARLCQTLAGETDLVIATGGGTLVSEDNRQTLEGSGPVVCLTAGVDTVLERVETFEDRPLLPGDREEKRRNIESLLLNRRDAYGRIPLRVPTDGVEPETVAERVLDTLAGNNEIAEMTRITVPTPEGHYHICIGEGILVNAGRLLSNRGVAKGKAAIVSNAEIAEHYADTVSESLKKEGYTPVLCLVPEGEEHKTLATVHSLYDQFVAAELDRRSPIVGLGGGVIGDMAGFAAATYLRGAPFVQIPTSLLAMVDASVGGKTAVDLPQGKNLVGAFKQPVVVIIDPEVLAELPAAEFRSGLAEIVKHGILGDPDLFRQLEGQGPANLTQMIADAVRVKVEVVIEDPFEKGRRATLNLGHTFGHAIEQVSGYSLRHGEAVAIGTVAAARMAVALDRCDAQTASRIESCLARLELPTEASGLELNDVYAMMFKDKKRSGRMLRFIIPQAIGDVVIIDDPGEQVVQEALASVLT</sequence>
<comment type="function">
    <text evidence="16">Catalyzes the conversion of 3-deoxy-D-arabino-heptulosonate 7-phosphate (DAHP) to dehydroquinate (DHQ).</text>
</comment>
<dbReference type="GO" id="GO:0009423">
    <property type="term" value="P:chorismate biosynthetic process"/>
    <property type="evidence" value="ECO:0007669"/>
    <property type="project" value="UniProtKB-UniRule"/>
</dbReference>
<feature type="binding site" evidence="16">
    <location>
        <begin position="301"/>
        <end position="305"/>
    </location>
    <ligand>
        <name>NAD(+)</name>
        <dbReference type="ChEBI" id="CHEBI:57540"/>
    </ligand>
</feature>
<comment type="caution">
    <text evidence="19">The sequence shown here is derived from an EMBL/GenBank/DDBJ whole genome shotgun (WGS) entry which is preliminary data.</text>
</comment>
<evidence type="ECO:0000259" key="18">
    <source>
        <dbReference type="Pfam" id="PF24621"/>
    </source>
</evidence>
<dbReference type="PRINTS" id="PR01100">
    <property type="entry name" value="SHIKIMTKNASE"/>
</dbReference>
<dbReference type="HAMAP" id="MF_00109">
    <property type="entry name" value="Shikimate_kinase"/>
    <property type="match status" value="1"/>
</dbReference>
<keyword evidence="15" id="KW-0418">Kinase</keyword>
<evidence type="ECO:0000256" key="10">
    <source>
        <dbReference type="ARBA" id="ARBA00023027"/>
    </source>
</evidence>
<dbReference type="GO" id="GO:0003856">
    <property type="term" value="F:3-dehydroquinate synthase activity"/>
    <property type="evidence" value="ECO:0007669"/>
    <property type="project" value="UniProtKB-UniRule"/>
</dbReference>
<evidence type="ECO:0000256" key="15">
    <source>
        <dbReference type="HAMAP-Rule" id="MF_00109"/>
    </source>
</evidence>
<dbReference type="FunFam" id="3.40.50.1970:FF:000007">
    <property type="entry name" value="Pentafunctional AROM polypeptide"/>
    <property type="match status" value="1"/>
</dbReference>
<comment type="similarity">
    <text evidence="16">Belongs to the sugar phosphate cyclases superfamily. Dehydroquinate synthase family.</text>
</comment>
<comment type="caution">
    <text evidence="16">Lacks conserved residue(s) required for the propagation of feature annotation.</text>
</comment>
<comment type="pathway">
    <text evidence="4 16">Metabolic intermediate biosynthesis; chorismate biosynthesis; chorismate from D-erythrose 4-phosphate and phosphoenolpyruvate: step 2/7.</text>
</comment>
<dbReference type="InterPro" id="IPR027417">
    <property type="entry name" value="P-loop_NTPase"/>
</dbReference>
<evidence type="ECO:0000256" key="1">
    <source>
        <dbReference type="ARBA" id="ARBA00001393"/>
    </source>
</evidence>
<keyword evidence="14 16" id="KW-0170">Cobalt</keyword>
<dbReference type="InterPro" id="IPR016037">
    <property type="entry name" value="DHQ_synth_AroB"/>
</dbReference>
<dbReference type="CDD" id="cd08195">
    <property type="entry name" value="DHQS"/>
    <property type="match status" value="1"/>
</dbReference>
<comment type="catalytic activity">
    <reaction evidence="1 16">
        <text>7-phospho-2-dehydro-3-deoxy-D-arabino-heptonate = 3-dehydroquinate + phosphate</text>
        <dbReference type="Rhea" id="RHEA:21968"/>
        <dbReference type="ChEBI" id="CHEBI:32364"/>
        <dbReference type="ChEBI" id="CHEBI:43474"/>
        <dbReference type="ChEBI" id="CHEBI:58394"/>
        <dbReference type="EC" id="4.2.3.4"/>
    </reaction>
</comment>
<comment type="cofactor">
    <cofactor evidence="3">
        <name>Zn(2+)</name>
        <dbReference type="ChEBI" id="CHEBI:29105"/>
    </cofactor>
</comment>
<comment type="similarity">
    <text evidence="15">Belongs to the shikimate kinase family.</text>
</comment>
<evidence type="ECO:0000256" key="11">
    <source>
        <dbReference type="ARBA" id="ARBA00023141"/>
    </source>
</evidence>
<evidence type="ECO:0000313" key="19">
    <source>
        <dbReference type="EMBL" id="MXY94399.1"/>
    </source>
</evidence>
<dbReference type="InterPro" id="IPR000623">
    <property type="entry name" value="Shikimate_kinase/TSH1"/>
</dbReference>
<feature type="binding site" evidence="15">
    <location>
        <position position="76"/>
    </location>
    <ligand>
        <name>substrate</name>
    </ligand>
</feature>
<dbReference type="GO" id="GO:0009073">
    <property type="term" value="P:aromatic amino acid family biosynthetic process"/>
    <property type="evidence" value="ECO:0007669"/>
    <property type="project" value="UniProtKB-KW"/>
</dbReference>
<evidence type="ECO:0000256" key="16">
    <source>
        <dbReference type="HAMAP-Rule" id="MF_00110"/>
    </source>
</evidence>
<keyword evidence="15" id="KW-0808">Transferase</keyword>
<evidence type="ECO:0000256" key="2">
    <source>
        <dbReference type="ARBA" id="ARBA00001911"/>
    </source>
</evidence>
<comment type="catalytic activity">
    <reaction evidence="15">
        <text>shikimate + ATP = 3-phosphoshikimate + ADP + H(+)</text>
        <dbReference type="Rhea" id="RHEA:13121"/>
        <dbReference type="ChEBI" id="CHEBI:15378"/>
        <dbReference type="ChEBI" id="CHEBI:30616"/>
        <dbReference type="ChEBI" id="CHEBI:36208"/>
        <dbReference type="ChEBI" id="CHEBI:145989"/>
        <dbReference type="ChEBI" id="CHEBI:456216"/>
        <dbReference type="EC" id="2.7.1.71"/>
    </reaction>
</comment>
<dbReference type="Pfam" id="PF01202">
    <property type="entry name" value="SKI"/>
    <property type="match status" value="1"/>
</dbReference>
<dbReference type="GO" id="GO:0005737">
    <property type="term" value="C:cytoplasm"/>
    <property type="evidence" value="ECO:0007669"/>
    <property type="project" value="UniProtKB-SubCell"/>
</dbReference>
<feature type="binding site" evidence="16">
    <location>
        <position position="436"/>
    </location>
    <ligand>
        <name>Zn(2+)</name>
        <dbReference type="ChEBI" id="CHEBI:29105"/>
    </ligand>
</feature>
<evidence type="ECO:0000256" key="12">
    <source>
        <dbReference type="ARBA" id="ARBA00023239"/>
    </source>
</evidence>
<dbReference type="GO" id="GO:0000287">
    <property type="term" value="F:magnesium ion binding"/>
    <property type="evidence" value="ECO:0007669"/>
    <property type="project" value="UniProtKB-UniRule"/>
</dbReference>
<keyword evidence="7 16" id="KW-0479">Metal-binding</keyword>
<dbReference type="InterPro" id="IPR031322">
    <property type="entry name" value="Shikimate/glucono_kinase"/>
</dbReference>
<feature type="domain" description="3-dehydroquinate synthase N-terminal" evidence="17">
    <location>
        <begin position="263"/>
        <end position="375"/>
    </location>
</feature>
<keyword evidence="9 16" id="KW-0862">Zinc</keyword>
<feature type="binding site" evidence="16">
    <location>
        <begin position="267"/>
        <end position="272"/>
    </location>
    <ligand>
        <name>NAD(+)</name>
        <dbReference type="ChEBI" id="CHEBI:57540"/>
    </ligand>
</feature>
<feature type="binding site" evidence="15">
    <location>
        <position position="98"/>
    </location>
    <ligand>
        <name>substrate</name>
    </ligand>
</feature>
<dbReference type="GO" id="GO:0004765">
    <property type="term" value="F:shikimate kinase activity"/>
    <property type="evidence" value="ECO:0007669"/>
    <property type="project" value="UniProtKB-UniRule"/>
</dbReference>
<keyword evidence="6 16" id="KW-0028">Amino-acid biosynthesis</keyword>
<keyword evidence="12 16" id="KW-0456">Lyase</keyword>
<dbReference type="InterPro" id="IPR030960">
    <property type="entry name" value="DHQS/DOIS_N"/>
</dbReference>
<evidence type="ECO:0000259" key="17">
    <source>
        <dbReference type="Pfam" id="PF01761"/>
    </source>
</evidence>
<dbReference type="Gene3D" id="3.40.50.300">
    <property type="entry name" value="P-loop containing nucleotide triphosphate hydrolases"/>
    <property type="match status" value="1"/>
</dbReference>
<keyword evidence="13" id="KW-0511">Multifunctional enzyme</keyword>
<keyword evidence="8 16" id="KW-0547">Nucleotide-binding</keyword>
<dbReference type="GO" id="GO:0005524">
    <property type="term" value="F:ATP binding"/>
    <property type="evidence" value="ECO:0007669"/>
    <property type="project" value="UniProtKB-UniRule"/>
</dbReference>
<comment type="cofactor">
    <cofactor evidence="2 16">
        <name>NAD(+)</name>
        <dbReference type="ChEBI" id="CHEBI:57540"/>
    </cofactor>
</comment>
<dbReference type="AlphaFoldDB" id="A0A6B0YWM2"/>
<comment type="cofactor">
    <cofactor evidence="16">
        <name>Co(2+)</name>
        <dbReference type="ChEBI" id="CHEBI:48828"/>
    </cofactor>
    <cofactor evidence="16">
        <name>Zn(2+)</name>
        <dbReference type="ChEBI" id="CHEBI:29105"/>
    </cofactor>
    <text evidence="16">Binds 1 divalent metal cation per subunit. Can use either Co(2+) or Zn(2+).</text>
</comment>
<feature type="binding site" evidence="16">
    <location>
        <position position="380"/>
    </location>
    <ligand>
        <name>Zn(2+)</name>
        <dbReference type="ChEBI" id="CHEBI:29105"/>
    </ligand>
</feature>
<keyword evidence="5 16" id="KW-0963">Cytoplasm</keyword>
<feature type="binding site" evidence="15">
    <location>
        <position position="52"/>
    </location>
    <ligand>
        <name>substrate</name>
    </ligand>
</feature>
<dbReference type="Pfam" id="PF24621">
    <property type="entry name" value="DHQS_C"/>
    <property type="match status" value="1"/>
</dbReference>
<dbReference type="EC" id="2.7.1.71" evidence="15"/>
<proteinExistence type="inferred from homology"/>
<organism evidence="19">
    <name type="scientific">Caldilineaceae bacterium SB0664_bin_27</name>
    <dbReference type="NCBI Taxonomy" id="2605260"/>
    <lineage>
        <taxon>Bacteria</taxon>
        <taxon>Bacillati</taxon>
        <taxon>Chloroflexota</taxon>
        <taxon>Caldilineae</taxon>
        <taxon>Caldilineales</taxon>
        <taxon>Caldilineaceae</taxon>
    </lineage>
</organism>
<feature type="domain" description="3-dehydroquinate synthase C-terminal" evidence="18">
    <location>
        <begin position="377"/>
        <end position="511"/>
    </location>
</feature>
<dbReference type="InterPro" id="IPR050071">
    <property type="entry name" value="Dehydroquinate_synthase"/>
</dbReference>
<evidence type="ECO:0000256" key="5">
    <source>
        <dbReference type="ARBA" id="ARBA00022490"/>
    </source>
</evidence>
<feature type="binding site" evidence="15">
    <location>
        <begin position="30"/>
        <end position="35"/>
    </location>
    <ligand>
        <name>ATP</name>
        <dbReference type="ChEBI" id="CHEBI:30616"/>
    </ligand>
</feature>
<keyword evidence="10 16" id="KW-0520">NAD</keyword>
<comment type="function">
    <text evidence="15">Catalyzes the specific phosphorylation of the 3-hydroxyl group of shikimic acid using ATP as a cosubstrate.</text>
</comment>
<comment type="subunit">
    <text evidence="15">Monomer.</text>
</comment>
<evidence type="ECO:0000256" key="8">
    <source>
        <dbReference type="ARBA" id="ARBA00022741"/>
    </source>
</evidence>
<dbReference type="PANTHER" id="PTHR43622">
    <property type="entry name" value="3-DEHYDROQUINATE SYNTHASE"/>
    <property type="match status" value="1"/>
</dbReference>
<dbReference type="Gene3D" id="1.20.1090.10">
    <property type="entry name" value="Dehydroquinate synthase-like - alpha domain"/>
    <property type="match status" value="1"/>
</dbReference>
<dbReference type="SUPFAM" id="SSF56796">
    <property type="entry name" value="Dehydroquinate synthase-like"/>
    <property type="match status" value="1"/>
</dbReference>
<keyword evidence="15" id="KW-0067">ATP-binding</keyword>
<feature type="binding site" evidence="15">
    <location>
        <position position="157"/>
    </location>
    <ligand>
        <name>substrate</name>
    </ligand>
</feature>
<dbReference type="CDD" id="cd00464">
    <property type="entry name" value="SK"/>
    <property type="match status" value="1"/>
</dbReference>
<feature type="binding site" evidence="15">
    <location>
        <position position="34"/>
    </location>
    <ligand>
        <name>Mg(2+)</name>
        <dbReference type="ChEBI" id="CHEBI:18420"/>
    </ligand>
</feature>
<dbReference type="SUPFAM" id="SSF52540">
    <property type="entry name" value="P-loop containing nucleoside triphosphate hydrolases"/>
    <property type="match status" value="1"/>
</dbReference>
<feature type="binding site" evidence="16">
    <location>
        <position position="347"/>
    </location>
    <ligand>
        <name>NAD(+)</name>
        <dbReference type="ChEBI" id="CHEBI:57540"/>
    </ligand>
</feature>
<comment type="subcellular location">
    <subcellularLocation>
        <location evidence="16">Cytoplasm</location>
    </subcellularLocation>
</comment>
<evidence type="ECO:0000256" key="3">
    <source>
        <dbReference type="ARBA" id="ARBA00001947"/>
    </source>
</evidence>
<evidence type="ECO:0000256" key="7">
    <source>
        <dbReference type="ARBA" id="ARBA00022723"/>
    </source>
</evidence>